<dbReference type="AlphaFoldDB" id="A0A4C1X170"/>
<keyword evidence="9" id="KW-1185">Reference proteome</keyword>
<gene>
    <name evidence="8" type="primary">Dronc</name>
    <name evidence="8" type="ORF">EVAR_41456_1</name>
</gene>
<proteinExistence type="inferred from homology"/>
<dbReference type="InterPro" id="IPR029030">
    <property type="entry name" value="Caspase-like_dom_sf"/>
</dbReference>
<dbReference type="InterPro" id="IPR015917">
    <property type="entry name" value="Pept_C14A"/>
</dbReference>
<feature type="domain" description="Caspase family p20" evidence="7">
    <location>
        <begin position="77"/>
        <end position="209"/>
    </location>
</feature>
<dbReference type="PANTHER" id="PTHR47901:SF8">
    <property type="entry name" value="CASPASE-3"/>
    <property type="match status" value="1"/>
</dbReference>
<dbReference type="PROSITE" id="PS50207">
    <property type="entry name" value="CASPASE_P10"/>
    <property type="match status" value="1"/>
</dbReference>
<dbReference type="GO" id="GO:0006508">
    <property type="term" value="P:proteolysis"/>
    <property type="evidence" value="ECO:0007669"/>
    <property type="project" value="UniProtKB-KW"/>
</dbReference>
<evidence type="ECO:0000256" key="4">
    <source>
        <dbReference type="ARBA" id="ARBA00022801"/>
    </source>
</evidence>
<accession>A0A4C1X170</accession>
<dbReference type="GO" id="GO:0006915">
    <property type="term" value="P:apoptotic process"/>
    <property type="evidence" value="ECO:0007669"/>
    <property type="project" value="UniProtKB-KW"/>
</dbReference>
<organism evidence="8 9">
    <name type="scientific">Eumeta variegata</name>
    <name type="common">Bagworm moth</name>
    <name type="synonym">Eumeta japonica</name>
    <dbReference type="NCBI Taxonomy" id="151549"/>
    <lineage>
        <taxon>Eukaryota</taxon>
        <taxon>Metazoa</taxon>
        <taxon>Ecdysozoa</taxon>
        <taxon>Arthropoda</taxon>
        <taxon>Hexapoda</taxon>
        <taxon>Insecta</taxon>
        <taxon>Pterygota</taxon>
        <taxon>Neoptera</taxon>
        <taxon>Endopterygota</taxon>
        <taxon>Lepidoptera</taxon>
        <taxon>Glossata</taxon>
        <taxon>Ditrysia</taxon>
        <taxon>Tineoidea</taxon>
        <taxon>Psychidae</taxon>
        <taxon>Oiketicinae</taxon>
        <taxon>Eumeta</taxon>
    </lineage>
</organism>
<keyword evidence="3" id="KW-0053">Apoptosis</keyword>
<dbReference type="PRINTS" id="PR00376">
    <property type="entry name" value="IL1BCENZYME"/>
</dbReference>
<evidence type="ECO:0000259" key="7">
    <source>
        <dbReference type="PROSITE" id="PS50208"/>
    </source>
</evidence>
<dbReference type="Pfam" id="PF00656">
    <property type="entry name" value="Peptidase_C14"/>
    <property type="match status" value="1"/>
</dbReference>
<keyword evidence="4" id="KW-0378">Hydrolase</keyword>
<evidence type="ECO:0000256" key="1">
    <source>
        <dbReference type="ARBA" id="ARBA00010134"/>
    </source>
</evidence>
<dbReference type="EMBL" id="BGZK01000702">
    <property type="protein sequence ID" value="GBP56820.1"/>
    <property type="molecule type" value="Genomic_DNA"/>
</dbReference>
<dbReference type="InterPro" id="IPR002138">
    <property type="entry name" value="Pept_C14_p10"/>
</dbReference>
<dbReference type="STRING" id="151549.A0A4C1X170"/>
<evidence type="ECO:0000256" key="2">
    <source>
        <dbReference type="ARBA" id="ARBA00022670"/>
    </source>
</evidence>
<dbReference type="SUPFAM" id="SSF52129">
    <property type="entry name" value="Caspase-like"/>
    <property type="match status" value="1"/>
</dbReference>
<dbReference type="InterPro" id="IPR001309">
    <property type="entry name" value="Pept_C14_p20"/>
</dbReference>
<evidence type="ECO:0000259" key="6">
    <source>
        <dbReference type="PROSITE" id="PS50207"/>
    </source>
</evidence>
<dbReference type="GO" id="GO:0004197">
    <property type="term" value="F:cysteine-type endopeptidase activity"/>
    <property type="evidence" value="ECO:0007669"/>
    <property type="project" value="InterPro"/>
</dbReference>
<dbReference type="InterPro" id="IPR002398">
    <property type="entry name" value="Pept_C14"/>
</dbReference>
<protein>
    <submittedName>
        <fullName evidence="8">Caspase Dronc</fullName>
    </submittedName>
</protein>
<evidence type="ECO:0000313" key="8">
    <source>
        <dbReference type="EMBL" id="GBP56820.1"/>
    </source>
</evidence>
<comment type="caution">
    <text evidence="8">The sequence shown here is derived from an EMBL/GenBank/DDBJ whole genome shotgun (WGS) entry which is preliminary data.</text>
</comment>
<dbReference type="PROSITE" id="PS50208">
    <property type="entry name" value="CASPASE_P20"/>
    <property type="match status" value="1"/>
</dbReference>
<name>A0A4C1X170_EUMVA</name>
<evidence type="ECO:0000256" key="3">
    <source>
        <dbReference type="ARBA" id="ARBA00022703"/>
    </source>
</evidence>
<feature type="domain" description="Caspase family p10" evidence="6">
    <location>
        <begin position="231"/>
        <end position="295"/>
    </location>
</feature>
<dbReference type="Gene3D" id="3.40.50.1460">
    <property type="match status" value="1"/>
</dbReference>
<dbReference type="InterPro" id="IPR011600">
    <property type="entry name" value="Pept_C14_caspase"/>
</dbReference>
<reference evidence="8 9" key="1">
    <citation type="journal article" date="2019" name="Commun. Biol.">
        <title>The bagworm genome reveals a unique fibroin gene that provides high tensile strength.</title>
        <authorList>
            <person name="Kono N."/>
            <person name="Nakamura H."/>
            <person name="Ohtoshi R."/>
            <person name="Tomita M."/>
            <person name="Numata K."/>
            <person name="Arakawa K."/>
        </authorList>
    </citation>
    <scope>NUCLEOTIDE SEQUENCE [LARGE SCALE GENOMIC DNA]</scope>
</reference>
<dbReference type="Proteomes" id="UP000299102">
    <property type="component" value="Unassembled WGS sequence"/>
</dbReference>
<dbReference type="OrthoDB" id="6097640at2759"/>
<sequence length="320" mass="36634">MLTEVGKTLQVDESIVSNLLRVLGMIQKQGHWVPYKLKPRDVEWRILTSSNFKVVKSTKFVDRCSDGREPYSARSRHRGALLIFSFIEFEYNIEKYRQGAEVDCDNLKNLFNEIGFDKPTVYTNLKKAEMLHTITALDQMDALVNVDCVFVVVSSHGYERRATSDTDIRCSDGGLVSSYAIIERFNNHRCPKLKNIPKIFIFQICRGTNMDLLSPPIHMFHPNDRVEADGSSIQVPLYSDILIVHSTLPGFSSYRDQLLGSFYIQALCEVFAAHAHDNHIKDLFELVDEKLKEKFGVQTSSVDSWGFNKKLYLHPGLFED</sequence>
<evidence type="ECO:0000256" key="5">
    <source>
        <dbReference type="RuleBase" id="RU003971"/>
    </source>
</evidence>
<dbReference type="PANTHER" id="PTHR47901">
    <property type="entry name" value="CASPASE RECRUITMENT DOMAIN-CONTAINING PROTEIN 18"/>
    <property type="match status" value="1"/>
</dbReference>
<dbReference type="SMART" id="SM00115">
    <property type="entry name" value="CASc"/>
    <property type="match status" value="1"/>
</dbReference>
<evidence type="ECO:0000313" key="9">
    <source>
        <dbReference type="Proteomes" id="UP000299102"/>
    </source>
</evidence>
<keyword evidence="2" id="KW-0645">Protease</keyword>
<comment type="similarity">
    <text evidence="1 5">Belongs to the peptidase C14A family.</text>
</comment>